<dbReference type="InterPro" id="IPR041698">
    <property type="entry name" value="Methyltransf_25"/>
</dbReference>
<feature type="domain" description="Release factor glutamine methyltransferase N-terminal" evidence="5">
    <location>
        <begin position="28"/>
        <end position="78"/>
    </location>
</feature>
<gene>
    <name evidence="6" type="ORF">A2848_03050</name>
</gene>
<sequence length="288" mass="32336">MVEILSTMGYATRYMATIQALLADKNPDREYFLRAILKMDRATLFSHQNHELTPEQTKRLADFERQRAGGQPVQYIVGEAWFYGLKFHVAPGVLIPRPETELMVDRALALTCAYGAEHKKCSVIDLGTGSGAVAIAIAKNSDVPVWAVDISLKALTIARANARTHGVKIKFHKDNVRRKIAWPNTGHVIATANLPYLSDAQMKKLSHEVQCEPKLALFGGHDGLDLYRDFFAALKTYCKQRQTIVLLCEIDPEQETKLAAIAHREFPKPQILSHRDLHGDIRLIEITL</sequence>
<organism evidence="6 7">
    <name type="scientific">Candidatus Magasanikbacteria bacterium RIFCSPHIGHO2_01_FULL_50_8</name>
    <dbReference type="NCBI Taxonomy" id="1798674"/>
    <lineage>
        <taxon>Bacteria</taxon>
        <taxon>Candidatus Magasanikiibacteriota</taxon>
    </lineage>
</organism>
<dbReference type="PANTHER" id="PTHR18895">
    <property type="entry name" value="HEMK METHYLTRANSFERASE"/>
    <property type="match status" value="1"/>
</dbReference>
<evidence type="ECO:0000256" key="2">
    <source>
        <dbReference type="ARBA" id="ARBA00022679"/>
    </source>
</evidence>
<keyword evidence="3" id="KW-0949">S-adenosyl-L-methionine</keyword>
<dbReference type="EMBL" id="MFPV01000009">
    <property type="protein sequence ID" value="OGH62909.1"/>
    <property type="molecule type" value="Genomic_DNA"/>
</dbReference>
<dbReference type="Pfam" id="PF17827">
    <property type="entry name" value="PrmC_N"/>
    <property type="match status" value="1"/>
</dbReference>
<keyword evidence="2 6" id="KW-0808">Transferase</keyword>
<dbReference type="AlphaFoldDB" id="A0A1F6LU50"/>
<dbReference type="Proteomes" id="UP000176329">
    <property type="component" value="Unassembled WGS sequence"/>
</dbReference>
<evidence type="ECO:0000313" key="7">
    <source>
        <dbReference type="Proteomes" id="UP000176329"/>
    </source>
</evidence>
<dbReference type="GO" id="GO:0008276">
    <property type="term" value="F:protein methyltransferase activity"/>
    <property type="evidence" value="ECO:0007669"/>
    <property type="project" value="InterPro"/>
</dbReference>
<accession>A0A1F6LU50</accession>
<evidence type="ECO:0000259" key="5">
    <source>
        <dbReference type="Pfam" id="PF17827"/>
    </source>
</evidence>
<protein>
    <submittedName>
        <fullName evidence="6">Protein-(Glutamine-N5) methyltransferase, release factor-specific</fullName>
    </submittedName>
</protein>
<dbReference type="InterPro" id="IPR050320">
    <property type="entry name" value="N5-glutamine_MTase"/>
</dbReference>
<dbReference type="InterPro" id="IPR004556">
    <property type="entry name" value="HemK-like"/>
</dbReference>
<dbReference type="CDD" id="cd02440">
    <property type="entry name" value="AdoMet_MTases"/>
    <property type="match status" value="1"/>
</dbReference>
<dbReference type="SUPFAM" id="SSF53335">
    <property type="entry name" value="S-adenosyl-L-methionine-dependent methyltransferases"/>
    <property type="match status" value="1"/>
</dbReference>
<keyword evidence="1 6" id="KW-0489">Methyltransferase</keyword>
<dbReference type="Gene3D" id="3.40.50.150">
    <property type="entry name" value="Vaccinia Virus protein VP39"/>
    <property type="match status" value="1"/>
</dbReference>
<dbReference type="Pfam" id="PF13649">
    <property type="entry name" value="Methyltransf_25"/>
    <property type="match status" value="1"/>
</dbReference>
<evidence type="ECO:0000256" key="3">
    <source>
        <dbReference type="ARBA" id="ARBA00022691"/>
    </source>
</evidence>
<evidence type="ECO:0000313" key="6">
    <source>
        <dbReference type="EMBL" id="OGH62909.1"/>
    </source>
</evidence>
<reference evidence="6 7" key="1">
    <citation type="journal article" date="2016" name="Nat. Commun.">
        <title>Thousands of microbial genomes shed light on interconnected biogeochemical processes in an aquifer system.</title>
        <authorList>
            <person name="Anantharaman K."/>
            <person name="Brown C.T."/>
            <person name="Hug L.A."/>
            <person name="Sharon I."/>
            <person name="Castelle C.J."/>
            <person name="Probst A.J."/>
            <person name="Thomas B.C."/>
            <person name="Singh A."/>
            <person name="Wilkins M.J."/>
            <person name="Karaoz U."/>
            <person name="Brodie E.L."/>
            <person name="Williams K.H."/>
            <person name="Hubbard S.S."/>
            <person name="Banfield J.F."/>
        </authorList>
    </citation>
    <scope>NUCLEOTIDE SEQUENCE [LARGE SCALE GENOMIC DNA]</scope>
</reference>
<dbReference type="NCBIfam" id="TIGR03534">
    <property type="entry name" value="RF_mod_PrmC"/>
    <property type="match status" value="1"/>
</dbReference>
<dbReference type="GO" id="GO:0032259">
    <property type="term" value="P:methylation"/>
    <property type="evidence" value="ECO:0007669"/>
    <property type="project" value="UniProtKB-KW"/>
</dbReference>
<name>A0A1F6LU50_9BACT</name>
<dbReference type="InterPro" id="IPR040758">
    <property type="entry name" value="PrmC_N"/>
</dbReference>
<evidence type="ECO:0000259" key="4">
    <source>
        <dbReference type="Pfam" id="PF13649"/>
    </source>
</evidence>
<comment type="caution">
    <text evidence="6">The sequence shown here is derived from an EMBL/GenBank/DDBJ whole genome shotgun (WGS) entry which is preliminary data.</text>
</comment>
<feature type="domain" description="Methyltransferase" evidence="4">
    <location>
        <begin position="123"/>
        <end position="209"/>
    </location>
</feature>
<proteinExistence type="predicted"/>
<dbReference type="InterPro" id="IPR019874">
    <property type="entry name" value="RF_methyltr_PrmC"/>
</dbReference>
<dbReference type="PANTHER" id="PTHR18895:SF74">
    <property type="entry name" value="MTRF1L RELEASE FACTOR GLUTAMINE METHYLTRANSFERASE"/>
    <property type="match status" value="1"/>
</dbReference>
<dbReference type="Gene3D" id="1.10.8.10">
    <property type="entry name" value="DNA helicase RuvA subunit, C-terminal domain"/>
    <property type="match status" value="1"/>
</dbReference>
<evidence type="ECO:0000256" key="1">
    <source>
        <dbReference type="ARBA" id="ARBA00022603"/>
    </source>
</evidence>
<dbReference type="InterPro" id="IPR029063">
    <property type="entry name" value="SAM-dependent_MTases_sf"/>
</dbReference>
<dbReference type="NCBIfam" id="TIGR00536">
    <property type="entry name" value="hemK_fam"/>
    <property type="match status" value="1"/>
</dbReference>